<evidence type="ECO:0000256" key="4">
    <source>
        <dbReference type="ARBA" id="ARBA00022989"/>
    </source>
</evidence>
<reference evidence="8" key="1">
    <citation type="submission" date="2018-02" db="EMBL/GenBank/DDBJ databases">
        <authorList>
            <person name="Clavel T."/>
            <person name="Strowig T."/>
        </authorList>
    </citation>
    <scope>NUCLEOTIDE SEQUENCE [LARGE SCALE GENOMIC DNA]</scope>
    <source>
        <strain evidence="8">DSM 100764</strain>
    </source>
</reference>
<organism evidence="7 8">
    <name type="scientific">Paramuribaculum intestinale</name>
    <dbReference type="NCBI Taxonomy" id="2094151"/>
    <lineage>
        <taxon>Bacteria</taxon>
        <taxon>Pseudomonadati</taxon>
        <taxon>Bacteroidota</taxon>
        <taxon>Bacteroidia</taxon>
        <taxon>Bacteroidales</taxon>
        <taxon>Muribaculaceae</taxon>
        <taxon>Paramuribaculum</taxon>
    </lineage>
</organism>
<feature type="transmembrane region" description="Helical" evidence="6">
    <location>
        <begin position="178"/>
        <end position="199"/>
    </location>
</feature>
<keyword evidence="3 6" id="KW-0812">Transmembrane</keyword>
<dbReference type="PANTHER" id="PTHR43702">
    <property type="entry name" value="L-FUCOSE-PROTON SYMPORTER"/>
    <property type="match status" value="1"/>
</dbReference>
<comment type="subcellular location">
    <subcellularLocation>
        <location evidence="1">Cell inner membrane</location>
        <topology evidence="1">Multi-pass membrane protein</topology>
    </subcellularLocation>
</comment>
<protein>
    <submittedName>
        <fullName evidence="7">MFS transporter</fullName>
    </submittedName>
</protein>
<feature type="transmembrane region" description="Helical" evidence="6">
    <location>
        <begin position="102"/>
        <end position="121"/>
    </location>
</feature>
<feature type="transmembrane region" description="Helical" evidence="6">
    <location>
        <begin position="142"/>
        <end position="166"/>
    </location>
</feature>
<accession>A0A2V1J0W4</accession>
<dbReference type="InterPro" id="IPR050375">
    <property type="entry name" value="MFS_TsgA-like"/>
</dbReference>
<comment type="caution">
    <text evidence="7">The sequence shown here is derived from an EMBL/GenBank/DDBJ whole genome shotgun (WGS) entry which is preliminary data.</text>
</comment>
<feature type="transmembrane region" description="Helical" evidence="6">
    <location>
        <begin position="12"/>
        <end position="34"/>
    </location>
</feature>
<gene>
    <name evidence="7" type="ORF">C5O25_02320</name>
</gene>
<feature type="transmembrane region" description="Helical" evidence="6">
    <location>
        <begin position="413"/>
        <end position="432"/>
    </location>
</feature>
<name>A0A2V1J0W4_9BACT</name>
<dbReference type="Proteomes" id="UP000244925">
    <property type="component" value="Unassembled WGS sequence"/>
</dbReference>
<evidence type="ECO:0000256" key="1">
    <source>
        <dbReference type="ARBA" id="ARBA00004429"/>
    </source>
</evidence>
<dbReference type="AlphaFoldDB" id="A0A2V1J0W4"/>
<evidence type="ECO:0000313" key="7">
    <source>
        <dbReference type="EMBL" id="PWB09100.1"/>
    </source>
</evidence>
<keyword evidence="5 6" id="KW-0472">Membrane</keyword>
<feature type="transmembrane region" description="Helical" evidence="6">
    <location>
        <begin position="383"/>
        <end position="407"/>
    </location>
</feature>
<evidence type="ECO:0000256" key="2">
    <source>
        <dbReference type="ARBA" id="ARBA00022475"/>
    </source>
</evidence>
<dbReference type="GO" id="GO:0005886">
    <property type="term" value="C:plasma membrane"/>
    <property type="evidence" value="ECO:0007669"/>
    <property type="project" value="UniProtKB-SubCell"/>
</dbReference>
<dbReference type="EMBL" id="PUBV01000003">
    <property type="protein sequence ID" value="PWB09100.1"/>
    <property type="molecule type" value="Genomic_DNA"/>
</dbReference>
<feature type="transmembrane region" description="Helical" evidence="6">
    <location>
        <begin position="308"/>
        <end position="331"/>
    </location>
</feature>
<feature type="transmembrane region" description="Helical" evidence="6">
    <location>
        <begin position="78"/>
        <end position="96"/>
    </location>
</feature>
<evidence type="ECO:0000313" key="8">
    <source>
        <dbReference type="Proteomes" id="UP000244925"/>
    </source>
</evidence>
<evidence type="ECO:0000256" key="6">
    <source>
        <dbReference type="SAM" id="Phobius"/>
    </source>
</evidence>
<dbReference type="SUPFAM" id="SSF103473">
    <property type="entry name" value="MFS general substrate transporter"/>
    <property type="match status" value="1"/>
</dbReference>
<evidence type="ECO:0000256" key="3">
    <source>
        <dbReference type="ARBA" id="ARBA00022692"/>
    </source>
</evidence>
<keyword evidence="8" id="KW-1185">Reference proteome</keyword>
<proteinExistence type="predicted"/>
<evidence type="ECO:0000256" key="5">
    <source>
        <dbReference type="ARBA" id="ARBA00023136"/>
    </source>
</evidence>
<dbReference type="InterPro" id="IPR036259">
    <property type="entry name" value="MFS_trans_sf"/>
</dbReference>
<keyword evidence="2" id="KW-1003">Cell membrane</keyword>
<feature type="transmembrane region" description="Helical" evidence="6">
    <location>
        <begin position="351"/>
        <end position="371"/>
    </location>
</feature>
<dbReference type="GeneID" id="93423382"/>
<keyword evidence="4 6" id="KW-1133">Transmembrane helix</keyword>
<feature type="transmembrane region" description="Helical" evidence="6">
    <location>
        <begin position="54"/>
        <end position="71"/>
    </location>
</feature>
<dbReference type="Pfam" id="PF07690">
    <property type="entry name" value="MFS_1"/>
    <property type="match status" value="1"/>
</dbReference>
<dbReference type="PANTHER" id="PTHR43702:SF3">
    <property type="entry name" value="PROTEIN TSGA"/>
    <property type="match status" value="1"/>
</dbReference>
<feature type="transmembrane region" description="Helical" evidence="6">
    <location>
        <begin position="237"/>
        <end position="257"/>
    </location>
</feature>
<dbReference type="GO" id="GO:0022857">
    <property type="term" value="F:transmembrane transporter activity"/>
    <property type="evidence" value="ECO:0007669"/>
    <property type="project" value="InterPro"/>
</dbReference>
<dbReference type="Gene3D" id="1.20.1250.20">
    <property type="entry name" value="MFS general substrate transporter like domains"/>
    <property type="match status" value="2"/>
</dbReference>
<dbReference type="RefSeq" id="WP_107035121.1">
    <property type="nucleotide sequence ID" value="NZ_CAOLHR010000001.1"/>
</dbReference>
<dbReference type="InterPro" id="IPR011701">
    <property type="entry name" value="MFS"/>
</dbReference>
<sequence length="446" mass="47643">MSNEKKQWGAIIVMIALFAMIAFVTNLCSPMAVIVKNQFGASNLQAQIGNYGNFIAYLLMGIPAGMLLKKVGYKRTALIALIVGIVGIFVQWMSGWESMRGAAFAVYLVGAFIGGLCMCMLNTVVNPMLNILGGGGNRGNQLIQIGGVFNSAAAVAVYIIMGALIADATKATVSDATPALFIAGGIFIIAFVVILFTKIDEPEQADLKKIEEKEHAKKLAPGQKDKYSAFSFRHFKLGILAIFLYMGIEVGVPTYILQYLTAAQDAVTPGLGMDAGIVGLIVAVYWLMMLVGRFVGGAIGSKVSSKQMITVASTAAIVLILFGMFAPQTWLVNIPGVDWAKLEMIWAEVPVGIFAFILVGLCTSVMWGGIFNMAVEGLGKYTAIASGAFMTMVFGCAVMVAIQAWVADFSCNYLISYFVPLGCAVYILYYALIGSKNVNTDIPVAD</sequence>
<feature type="transmembrane region" description="Helical" evidence="6">
    <location>
        <begin position="277"/>
        <end position="296"/>
    </location>
</feature>